<reference evidence="2 3" key="1">
    <citation type="journal article" date="2014" name="PLoS Genet.">
        <title>Analysis of the Phlebiopsis gigantea genome, transcriptome and secretome provides insight into its pioneer colonization strategies of wood.</title>
        <authorList>
            <person name="Hori C."/>
            <person name="Ishida T."/>
            <person name="Igarashi K."/>
            <person name="Samejima M."/>
            <person name="Suzuki H."/>
            <person name="Master E."/>
            <person name="Ferreira P."/>
            <person name="Ruiz-Duenas F.J."/>
            <person name="Held B."/>
            <person name="Canessa P."/>
            <person name="Larrondo L.F."/>
            <person name="Schmoll M."/>
            <person name="Druzhinina I.S."/>
            <person name="Kubicek C.P."/>
            <person name="Gaskell J.A."/>
            <person name="Kersten P."/>
            <person name="St John F."/>
            <person name="Glasner J."/>
            <person name="Sabat G."/>
            <person name="Splinter BonDurant S."/>
            <person name="Syed K."/>
            <person name="Yadav J."/>
            <person name="Mgbeahuruike A.C."/>
            <person name="Kovalchuk A."/>
            <person name="Asiegbu F.O."/>
            <person name="Lackner G."/>
            <person name="Hoffmeister D."/>
            <person name="Rencoret J."/>
            <person name="Gutierrez A."/>
            <person name="Sun H."/>
            <person name="Lindquist E."/>
            <person name="Barry K."/>
            <person name="Riley R."/>
            <person name="Grigoriev I.V."/>
            <person name="Henrissat B."/>
            <person name="Kues U."/>
            <person name="Berka R.M."/>
            <person name="Martinez A.T."/>
            <person name="Covert S.F."/>
            <person name="Blanchette R.A."/>
            <person name="Cullen D."/>
        </authorList>
    </citation>
    <scope>NUCLEOTIDE SEQUENCE [LARGE SCALE GENOMIC DNA]</scope>
    <source>
        <strain evidence="2 3">11061_1 CR5-6</strain>
    </source>
</reference>
<dbReference type="PANTHER" id="PTHR38134">
    <property type="entry name" value="SLR1395 PROTEIN"/>
    <property type="match status" value="1"/>
</dbReference>
<dbReference type="Proteomes" id="UP000053257">
    <property type="component" value="Unassembled WGS sequence"/>
</dbReference>
<feature type="region of interest" description="Disordered" evidence="1">
    <location>
        <begin position="315"/>
        <end position="357"/>
    </location>
</feature>
<accession>A0A0C3S348</accession>
<protein>
    <submittedName>
        <fullName evidence="2">Uncharacterized protein</fullName>
    </submittedName>
</protein>
<gene>
    <name evidence="2" type="ORF">PHLGIDRAFT_112297</name>
</gene>
<organism evidence="2 3">
    <name type="scientific">Phlebiopsis gigantea (strain 11061_1 CR5-6)</name>
    <name type="common">White-rot fungus</name>
    <name type="synonym">Peniophora gigantea</name>
    <dbReference type="NCBI Taxonomy" id="745531"/>
    <lineage>
        <taxon>Eukaryota</taxon>
        <taxon>Fungi</taxon>
        <taxon>Dikarya</taxon>
        <taxon>Basidiomycota</taxon>
        <taxon>Agaricomycotina</taxon>
        <taxon>Agaricomycetes</taxon>
        <taxon>Polyporales</taxon>
        <taxon>Phanerochaetaceae</taxon>
        <taxon>Phlebiopsis</taxon>
    </lineage>
</organism>
<sequence>MRLVYYCSGHGYGHATRVSAFASHLLRLDPKPTVHIVSSAPELVFSDSIALGALYRYAHIDPVIVQPLAYRVDRVKSVEVLKTFLDQTPQKIKYEVEWLQVIRADCVLSDAAFLGCAAANAAGIPSVLITNFTFDSVFSYLSTPFVDGQETDPHISHSLNAASQDTLPIDLPIPRHEVEPLVRRLWEGYRCADLLLRLPGAIPIPSFAEHPGLPSPDWVDIQTRQFQNVIYDHLIEPPSQYILLSQIPFPSKYPEKAVPRSVLSAPLLVRSPNPTIYTDAGRKRLLDTLGVPSHKQNDPEVKILIVSFGGQIFHKPSHSRTHSRAHSQAQSRTHSRTGSHSDTPAHPVLGASQQANSVPPAAKMISEKKSTLTADAENTAIGADALTQALQSTLHTPRRVGSIRAEYHDEVFGTLLPDASWLAVVCGVPKDWAQEDGEALPENFFVAPKDVYMPDLTAVADVLLGKLGYGTVSECVDACTPFVFVPRPLFIEEHGLRLLLEHEGVGVELSRTAYESGEWAAAVEEAYLKGREAKARKRAEGETDKCAREGKQMAEGLVKWIKQWKTGQAAQMDGKGIELHAQGSLTTYE</sequence>
<dbReference type="SUPFAM" id="SSF53756">
    <property type="entry name" value="UDP-Glycosyltransferase/glycogen phosphorylase"/>
    <property type="match status" value="2"/>
</dbReference>
<dbReference type="STRING" id="745531.A0A0C3S348"/>
<dbReference type="Gene3D" id="3.40.50.2000">
    <property type="entry name" value="Glycogen Phosphorylase B"/>
    <property type="match status" value="1"/>
</dbReference>
<name>A0A0C3S348_PHLG1</name>
<dbReference type="InterPro" id="IPR053205">
    <property type="entry name" value="GHMP_kinase_L-arabinokinase"/>
</dbReference>
<dbReference type="AlphaFoldDB" id="A0A0C3S348"/>
<feature type="compositionally biased region" description="Polar residues" evidence="1">
    <location>
        <begin position="326"/>
        <end position="342"/>
    </location>
</feature>
<keyword evidence="3" id="KW-1185">Reference proteome</keyword>
<evidence type="ECO:0000313" key="3">
    <source>
        <dbReference type="Proteomes" id="UP000053257"/>
    </source>
</evidence>
<feature type="compositionally biased region" description="Basic residues" evidence="1">
    <location>
        <begin position="315"/>
        <end position="325"/>
    </location>
</feature>
<proteinExistence type="predicted"/>
<evidence type="ECO:0000256" key="1">
    <source>
        <dbReference type="SAM" id="MobiDB-lite"/>
    </source>
</evidence>
<dbReference type="EMBL" id="KN840692">
    <property type="protein sequence ID" value="KIP02215.1"/>
    <property type="molecule type" value="Genomic_DNA"/>
</dbReference>
<dbReference type="OrthoDB" id="1684102at2759"/>
<evidence type="ECO:0000313" key="2">
    <source>
        <dbReference type="EMBL" id="KIP02215.1"/>
    </source>
</evidence>
<dbReference type="PANTHER" id="PTHR38134:SF2">
    <property type="entry name" value="GALACTOKINASE"/>
    <property type="match status" value="1"/>
</dbReference>
<dbReference type="HOGENOM" id="CLU_019516_0_0_1"/>